<accession>A0A9J6CAN5</accession>
<comment type="caution">
    <text evidence="13">The sequence shown here is derived from an EMBL/GenBank/DDBJ whole genome shotgun (WGS) entry which is preliminary data.</text>
</comment>
<comment type="cofactor">
    <cofactor evidence="1 11">
        <name>pyridoxal 5'-phosphate</name>
        <dbReference type="ChEBI" id="CHEBI:597326"/>
    </cofactor>
</comment>
<evidence type="ECO:0000256" key="4">
    <source>
        <dbReference type="ARBA" id="ARBA00023115"/>
    </source>
</evidence>
<dbReference type="PRINTS" id="PR01182">
    <property type="entry name" value="ORNDCRBXLASE"/>
</dbReference>
<dbReference type="InterPro" id="IPR022653">
    <property type="entry name" value="De-COase2_pyr-phos_BS"/>
</dbReference>
<comment type="similarity">
    <text evidence="2">Belongs to the Orn/Lys/Arg decarboxylase class-II family.</text>
</comment>
<comment type="subunit">
    <text evidence="9">Homodimer. Only the dimer is catalytically active, as the active sites are constructed of residues from both monomers.</text>
</comment>
<evidence type="ECO:0000256" key="5">
    <source>
        <dbReference type="ARBA" id="ARBA00023239"/>
    </source>
</evidence>
<dbReference type="EC" id="4.1.1.17" evidence="7"/>
<keyword evidence="3 11" id="KW-0663">Pyridoxal phosphate</keyword>
<dbReference type="GO" id="GO:0004586">
    <property type="term" value="F:ornithine decarboxylase activity"/>
    <property type="evidence" value="ECO:0007669"/>
    <property type="project" value="UniProtKB-EC"/>
</dbReference>
<evidence type="ECO:0000256" key="1">
    <source>
        <dbReference type="ARBA" id="ARBA00001933"/>
    </source>
</evidence>
<evidence type="ECO:0000256" key="9">
    <source>
        <dbReference type="ARBA" id="ARBA00046672"/>
    </source>
</evidence>
<evidence type="ECO:0000256" key="10">
    <source>
        <dbReference type="ARBA" id="ARBA00049127"/>
    </source>
</evidence>
<evidence type="ECO:0000256" key="2">
    <source>
        <dbReference type="ARBA" id="ARBA00008872"/>
    </source>
</evidence>
<evidence type="ECO:0000313" key="14">
    <source>
        <dbReference type="Proteomes" id="UP001107558"/>
    </source>
</evidence>
<feature type="domain" description="Orn/DAP/Arg decarboxylase 2 N-terminal" evidence="12">
    <location>
        <begin position="44"/>
        <end position="277"/>
    </location>
</feature>
<evidence type="ECO:0000256" key="6">
    <source>
        <dbReference type="ARBA" id="ARBA00034115"/>
    </source>
</evidence>
<comment type="catalytic activity">
    <reaction evidence="10">
        <text>L-ornithine + H(+) = putrescine + CO2</text>
        <dbReference type="Rhea" id="RHEA:22964"/>
        <dbReference type="ChEBI" id="CHEBI:15378"/>
        <dbReference type="ChEBI" id="CHEBI:16526"/>
        <dbReference type="ChEBI" id="CHEBI:46911"/>
        <dbReference type="ChEBI" id="CHEBI:326268"/>
        <dbReference type="EC" id="4.1.1.17"/>
    </reaction>
</comment>
<dbReference type="PANTHER" id="PTHR11482:SF6">
    <property type="entry name" value="ORNITHINE DECARBOXYLASE 1-RELATED"/>
    <property type="match status" value="1"/>
</dbReference>
<dbReference type="SUPFAM" id="SSF50621">
    <property type="entry name" value="Alanine racemase C-terminal domain-like"/>
    <property type="match status" value="1"/>
</dbReference>
<dbReference type="FunFam" id="3.20.20.10:FF:000005">
    <property type="entry name" value="Ornithine decarboxylase"/>
    <property type="match status" value="1"/>
</dbReference>
<dbReference type="PANTHER" id="PTHR11482">
    <property type="entry name" value="ARGININE/DIAMINOPIMELATE/ORNITHINE DECARBOXYLASE"/>
    <property type="match status" value="1"/>
</dbReference>
<dbReference type="InterPro" id="IPR022644">
    <property type="entry name" value="De-COase2_N"/>
</dbReference>
<evidence type="ECO:0000256" key="7">
    <source>
        <dbReference type="ARBA" id="ARBA00034138"/>
    </source>
</evidence>
<dbReference type="InterPro" id="IPR029066">
    <property type="entry name" value="PLP-binding_barrel"/>
</dbReference>
<dbReference type="EMBL" id="JADBJN010000002">
    <property type="protein sequence ID" value="KAG5679193.1"/>
    <property type="molecule type" value="Genomic_DNA"/>
</dbReference>
<evidence type="ECO:0000259" key="12">
    <source>
        <dbReference type="Pfam" id="PF02784"/>
    </source>
</evidence>
<evidence type="ECO:0000256" key="3">
    <source>
        <dbReference type="ARBA" id="ARBA00022898"/>
    </source>
</evidence>
<dbReference type="InterPro" id="IPR000183">
    <property type="entry name" value="Orn/DAP/Arg_de-COase"/>
</dbReference>
<dbReference type="PROSITE" id="PS00879">
    <property type="entry name" value="ODR_DC_2_2"/>
    <property type="match status" value="1"/>
</dbReference>
<evidence type="ECO:0000313" key="13">
    <source>
        <dbReference type="EMBL" id="KAG5679193.1"/>
    </source>
</evidence>
<dbReference type="GO" id="GO:0005737">
    <property type="term" value="C:cytoplasm"/>
    <property type="evidence" value="ECO:0007669"/>
    <property type="project" value="TreeGrafter"/>
</dbReference>
<dbReference type="InterPro" id="IPR002433">
    <property type="entry name" value="Orn_de-COase"/>
</dbReference>
<sequence length="435" mass="48708">MKFSANEDCIQVIDETTNVVNIINELTMHGTTNNEDPFYIFDIGDVVKKHQSWIERMPRVIPHYAVKCNDNDVVLATLAALGTSFDCASKVEISKVLSLGVQPERIIYANPCKSKSSIIYAREVGVKTMTFDCDIELQKIKKLFPDANLVLRIRCEAEIAQCALGKKFGCDPVIEAPKLLKTARSLNLNVVGISFHVGSGCADFPIYRKALGFCKVLFMKAEELGYNLTIVDIGGGFPGDNDKSIDEVSIIINQSLEEYFPEKHVRVIAEPGRFYVASAFTLITNVHSKKNIYNPLSDEIESTMLYINDGVYASFNCLLYDHQIVKPKLLKDHSETEKTIKTTIFGPTCDALDEIIVGANMPESIDLGDFIYFENMGAYTLPVASPFNGFPLPKVYHFIERDMWQMVRSMIPVEANDRFIEDFIGKTIEIVSTTA</sequence>
<dbReference type="PROSITE" id="PS00878">
    <property type="entry name" value="ODR_DC_2_1"/>
    <property type="match status" value="1"/>
</dbReference>
<keyword evidence="5" id="KW-0456">Lyase</keyword>
<keyword evidence="4" id="KW-0620">Polyamine biosynthesis</keyword>
<organism evidence="13 14">
    <name type="scientific">Polypedilum vanderplanki</name>
    <name type="common">Sleeping chironomid midge</name>
    <dbReference type="NCBI Taxonomy" id="319348"/>
    <lineage>
        <taxon>Eukaryota</taxon>
        <taxon>Metazoa</taxon>
        <taxon>Ecdysozoa</taxon>
        <taxon>Arthropoda</taxon>
        <taxon>Hexapoda</taxon>
        <taxon>Insecta</taxon>
        <taxon>Pterygota</taxon>
        <taxon>Neoptera</taxon>
        <taxon>Endopterygota</taxon>
        <taxon>Diptera</taxon>
        <taxon>Nematocera</taxon>
        <taxon>Chironomoidea</taxon>
        <taxon>Chironomidae</taxon>
        <taxon>Chironominae</taxon>
        <taxon>Polypedilum</taxon>
        <taxon>Polypedilum</taxon>
    </lineage>
</organism>
<comment type="pathway">
    <text evidence="6">Amine and polyamine biosynthesis; putrescine biosynthesis via L-ornithine pathway; putrescine from L-ornithine: step 1/1.</text>
</comment>
<dbReference type="CDD" id="cd00622">
    <property type="entry name" value="PLPDE_III_ODC"/>
    <property type="match status" value="1"/>
</dbReference>
<keyword evidence="14" id="KW-1185">Reference proteome</keyword>
<dbReference type="InterPro" id="IPR022657">
    <property type="entry name" value="De-COase2_CS"/>
</dbReference>
<dbReference type="Proteomes" id="UP001107558">
    <property type="component" value="Chromosome 2"/>
</dbReference>
<feature type="active site" description="Proton donor" evidence="11">
    <location>
        <position position="349"/>
    </location>
</feature>
<dbReference type="Gene3D" id="3.20.20.10">
    <property type="entry name" value="Alanine racemase"/>
    <property type="match status" value="1"/>
</dbReference>
<dbReference type="GO" id="GO:0033387">
    <property type="term" value="P:putrescine biosynthetic process from arginine, via ornithine"/>
    <property type="evidence" value="ECO:0007669"/>
    <property type="project" value="TreeGrafter"/>
</dbReference>
<gene>
    <name evidence="13" type="ORF">PVAND_008780</name>
</gene>
<proteinExistence type="inferred from homology"/>
<name>A0A9J6CAN5_POLVA</name>
<evidence type="ECO:0000256" key="8">
    <source>
        <dbReference type="ARBA" id="ARBA00037173"/>
    </source>
</evidence>
<evidence type="ECO:0000256" key="11">
    <source>
        <dbReference type="PIRSR" id="PIRSR600183-50"/>
    </source>
</evidence>
<dbReference type="PRINTS" id="PR01179">
    <property type="entry name" value="ODADCRBXLASE"/>
</dbReference>
<dbReference type="Gene3D" id="2.40.37.10">
    <property type="entry name" value="Lyase, Ornithine Decarboxylase, Chain A, domain 1"/>
    <property type="match status" value="1"/>
</dbReference>
<dbReference type="InterPro" id="IPR009006">
    <property type="entry name" value="Ala_racemase/Decarboxylase_C"/>
</dbReference>
<dbReference type="Pfam" id="PF02784">
    <property type="entry name" value="Orn_Arg_deC_N"/>
    <property type="match status" value="1"/>
</dbReference>
<feature type="modified residue" description="N6-(pyridoxal phosphate)lysine" evidence="11">
    <location>
        <position position="67"/>
    </location>
</feature>
<reference evidence="13" key="1">
    <citation type="submission" date="2021-03" db="EMBL/GenBank/DDBJ databases">
        <title>Chromosome level genome of the anhydrobiotic midge Polypedilum vanderplanki.</title>
        <authorList>
            <person name="Yoshida Y."/>
            <person name="Kikawada T."/>
            <person name="Gusev O."/>
        </authorList>
    </citation>
    <scope>NUCLEOTIDE SEQUENCE</scope>
    <source>
        <strain evidence="13">NIAS01</strain>
        <tissue evidence="13">Whole body or cell culture</tissue>
    </source>
</reference>
<dbReference type="AlphaFoldDB" id="A0A9J6CAN5"/>
<dbReference type="OrthoDB" id="5034579at2759"/>
<dbReference type="SUPFAM" id="SSF51419">
    <property type="entry name" value="PLP-binding barrel"/>
    <property type="match status" value="1"/>
</dbReference>
<comment type="function">
    <text evidence="8">Catalyzes the first and rate-limiting step of polyamine biosynthesis that converts ornithine into putrescine, which is the precursor for the polyamines, spermidine and spermine. Polyamines are essential for cell proliferation and are implicated in cellular processes, ranging from DNA replication to apoptosis.</text>
</comment>
<protein>
    <recommendedName>
        <fullName evidence="7">ornithine decarboxylase</fullName>
        <ecNumber evidence="7">4.1.1.17</ecNumber>
    </recommendedName>
</protein>